<dbReference type="EMBL" id="CP004006">
    <property type="protein sequence ID" value="AHE67017.1"/>
    <property type="molecule type" value="Genomic_DNA"/>
</dbReference>
<reference evidence="2 3" key="1">
    <citation type="journal article" date="2013" name="Int. J. Med. Microbiol.">
        <title>Legionella oakridgensis ATCC 33761 genome sequence and phenotypic characterization reveals its replication capacity in amoebae.</title>
        <authorList>
            <person name="Brzuszkiewicz E."/>
            <person name="Schulz T."/>
            <person name="Rydzewski K."/>
            <person name="Daniel R."/>
            <person name="Gillmaier N."/>
            <person name="Dittmann C."/>
            <person name="Holland G."/>
            <person name="Schunder E."/>
            <person name="Lautner M."/>
            <person name="Eisenreich W."/>
            <person name="Luck C."/>
            <person name="Heuner K."/>
        </authorList>
    </citation>
    <scope>NUCLEOTIDE SEQUENCE [LARGE SCALE GENOMIC DNA]</scope>
    <source>
        <strain>OR-10</strain>
        <strain evidence="3">ATCC 33761</strain>
    </source>
</reference>
<dbReference type="HOGENOM" id="CLU_2494057_0_0_6"/>
<dbReference type="eggNOG" id="COG1835">
    <property type="taxonomic scope" value="Bacteria"/>
</dbReference>
<keyword evidence="1" id="KW-0472">Membrane</keyword>
<evidence type="ECO:0000313" key="2">
    <source>
        <dbReference type="EMBL" id="AHE67017.1"/>
    </source>
</evidence>
<name>W0BEF7_9GAMM</name>
<dbReference type="AlphaFoldDB" id="W0BEF7"/>
<sequence length="86" mass="10183">MARLNYLDHLKWALIILVLAHHVDIAFGGLGGWYYIVPQRSSSASSYWLTFFLAINQSFFMGFFFLFQHFLPPYLLIKKVEFFSKR</sequence>
<protein>
    <recommendedName>
        <fullName evidence="4">Acyltransferase 3 domain-containing protein</fullName>
    </recommendedName>
</protein>
<feature type="transmembrane region" description="Helical" evidence="1">
    <location>
        <begin position="12"/>
        <end position="36"/>
    </location>
</feature>
<accession>W0BEF7</accession>
<dbReference type="KEGG" id="lok:Loa_01465"/>
<evidence type="ECO:0008006" key="4">
    <source>
        <dbReference type="Google" id="ProtNLM"/>
    </source>
</evidence>
<dbReference type="Proteomes" id="UP000018838">
    <property type="component" value="Chromosome"/>
</dbReference>
<evidence type="ECO:0000313" key="3">
    <source>
        <dbReference type="Proteomes" id="UP000018838"/>
    </source>
</evidence>
<keyword evidence="3" id="KW-1185">Reference proteome</keyword>
<keyword evidence="1" id="KW-1133">Transmembrane helix</keyword>
<dbReference type="STRING" id="1268635.Loa_01465"/>
<evidence type="ECO:0000256" key="1">
    <source>
        <dbReference type="SAM" id="Phobius"/>
    </source>
</evidence>
<proteinExistence type="predicted"/>
<keyword evidence="1" id="KW-0812">Transmembrane</keyword>
<organism evidence="2 3">
    <name type="scientific">Legionella oakridgensis ATCC 33761 = DSM 21215</name>
    <dbReference type="NCBI Taxonomy" id="1268635"/>
    <lineage>
        <taxon>Bacteria</taxon>
        <taxon>Pseudomonadati</taxon>
        <taxon>Pseudomonadota</taxon>
        <taxon>Gammaproteobacteria</taxon>
        <taxon>Legionellales</taxon>
        <taxon>Legionellaceae</taxon>
        <taxon>Legionella</taxon>
    </lineage>
</organism>
<feature type="transmembrane region" description="Helical" evidence="1">
    <location>
        <begin position="48"/>
        <end position="77"/>
    </location>
</feature>
<gene>
    <name evidence="2" type="ORF">Loa_01465</name>
</gene>
<dbReference type="PATRIC" id="fig|1268635.3.peg.1488"/>